<keyword evidence="3" id="KW-0446">Lipid-binding</keyword>
<dbReference type="Pfam" id="PF00234">
    <property type="entry name" value="Tryp_alpha_amyl"/>
    <property type="match status" value="1"/>
</dbReference>
<keyword evidence="4" id="KW-0732">Signal</keyword>
<proteinExistence type="inferred from homology"/>
<evidence type="ECO:0000256" key="2">
    <source>
        <dbReference type="ARBA" id="ARBA00023157"/>
    </source>
</evidence>
<keyword evidence="3" id="KW-0813">Transport</keyword>
<evidence type="ECO:0000256" key="3">
    <source>
        <dbReference type="RuleBase" id="RU000628"/>
    </source>
</evidence>
<dbReference type="InterPro" id="IPR036312">
    <property type="entry name" value="Bifun_inhib/LTP/seed_sf"/>
</dbReference>
<dbReference type="PRINTS" id="PR00382">
    <property type="entry name" value="LIPIDTRNSFER"/>
</dbReference>
<comment type="function">
    <text evidence="3">Plant non-specific lipid-transfer proteins transfer phospholipids as well as galactolipids across membranes. May play a role in wax or cutin deposition in the cell walls of expanding epidermal cells and certain secretory tissues.</text>
</comment>
<evidence type="ECO:0000256" key="4">
    <source>
        <dbReference type="SAM" id="SignalP"/>
    </source>
</evidence>
<keyword evidence="7" id="KW-1185">Reference proteome</keyword>
<dbReference type="SMART" id="SM00499">
    <property type="entry name" value="AAI"/>
    <property type="match status" value="1"/>
</dbReference>
<gene>
    <name evidence="6" type="ORF">PIB30_039748</name>
</gene>
<dbReference type="InterPro" id="IPR000528">
    <property type="entry name" value="Plant_nsLTP"/>
</dbReference>
<comment type="caution">
    <text evidence="6">The sequence shown here is derived from an EMBL/GenBank/DDBJ whole genome shotgun (WGS) entry which is preliminary data.</text>
</comment>
<evidence type="ECO:0000259" key="5">
    <source>
        <dbReference type="SMART" id="SM00499"/>
    </source>
</evidence>
<dbReference type="Gene3D" id="1.10.110.10">
    <property type="entry name" value="Plant lipid-transfer and hydrophobic proteins"/>
    <property type="match status" value="1"/>
</dbReference>
<feature type="domain" description="Bifunctional inhibitor/plant lipid transfer protein/seed storage helical" evidence="5">
    <location>
        <begin position="33"/>
        <end position="119"/>
    </location>
</feature>
<dbReference type="PANTHER" id="PTHR33076">
    <property type="entry name" value="NON-SPECIFIC LIPID-TRANSFER PROTEIN 2-RELATED"/>
    <property type="match status" value="1"/>
</dbReference>
<keyword evidence="2" id="KW-1015">Disulfide bond</keyword>
<dbReference type="InterPro" id="IPR016140">
    <property type="entry name" value="Bifunc_inhib/LTP/seed_store"/>
</dbReference>
<comment type="similarity">
    <text evidence="1 3">Belongs to the plant LTP family.</text>
</comment>
<evidence type="ECO:0000313" key="7">
    <source>
        <dbReference type="Proteomes" id="UP001341840"/>
    </source>
</evidence>
<name>A0ABU6TGI9_9FABA</name>
<sequence length="123" mass="13044">MANNNNNSVVLCIALVCTALLASSAPKAKALTCMQVVQDLMPCLSYVEYGGTVPAQCCNGIRTLVGSASTRQDHQTVCTCLKNAVQGVSFNRNTINLAAGLPSKCHVNLPYKIDPSVDCNRVQ</sequence>
<dbReference type="PROSITE" id="PS00597">
    <property type="entry name" value="PLANT_LTP"/>
    <property type="match status" value="1"/>
</dbReference>
<evidence type="ECO:0000256" key="1">
    <source>
        <dbReference type="ARBA" id="ARBA00009748"/>
    </source>
</evidence>
<feature type="signal peptide" evidence="4">
    <location>
        <begin position="1"/>
        <end position="30"/>
    </location>
</feature>
<dbReference type="SUPFAM" id="SSF47699">
    <property type="entry name" value="Bifunctional inhibitor/lipid-transfer protein/seed storage 2S albumin"/>
    <property type="match status" value="1"/>
</dbReference>
<protein>
    <recommendedName>
        <fullName evidence="3">Non-specific lipid-transfer protein</fullName>
    </recommendedName>
</protein>
<reference evidence="6 7" key="1">
    <citation type="journal article" date="2023" name="Plants (Basel)">
        <title>Bridging the Gap: Combining Genomics and Transcriptomics Approaches to Understand Stylosanthes scabra, an Orphan Legume from the Brazilian Caatinga.</title>
        <authorList>
            <person name="Ferreira-Neto J.R.C."/>
            <person name="da Silva M.D."/>
            <person name="Binneck E."/>
            <person name="de Melo N.F."/>
            <person name="da Silva R.H."/>
            <person name="de Melo A.L.T.M."/>
            <person name="Pandolfi V."/>
            <person name="Bustamante F.O."/>
            <person name="Brasileiro-Vidal A.C."/>
            <person name="Benko-Iseppon A.M."/>
        </authorList>
    </citation>
    <scope>NUCLEOTIDE SEQUENCE [LARGE SCALE GENOMIC DNA]</scope>
    <source>
        <tissue evidence="6">Leaves</tissue>
    </source>
</reference>
<organism evidence="6 7">
    <name type="scientific">Stylosanthes scabra</name>
    <dbReference type="NCBI Taxonomy" id="79078"/>
    <lineage>
        <taxon>Eukaryota</taxon>
        <taxon>Viridiplantae</taxon>
        <taxon>Streptophyta</taxon>
        <taxon>Embryophyta</taxon>
        <taxon>Tracheophyta</taxon>
        <taxon>Spermatophyta</taxon>
        <taxon>Magnoliopsida</taxon>
        <taxon>eudicotyledons</taxon>
        <taxon>Gunneridae</taxon>
        <taxon>Pentapetalae</taxon>
        <taxon>rosids</taxon>
        <taxon>fabids</taxon>
        <taxon>Fabales</taxon>
        <taxon>Fabaceae</taxon>
        <taxon>Papilionoideae</taxon>
        <taxon>50 kb inversion clade</taxon>
        <taxon>dalbergioids sensu lato</taxon>
        <taxon>Dalbergieae</taxon>
        <taxon>Pterocarpus clade</taxon>
        <taxon>Stylosanthes</taxon>
    </lineage>
</organism>
<dbReference type="CDD" id="cd01960">
    <property type="entry name" value="nsLTP1"/>
    <property type="match status" value="1"/>
</dbReference>
<dbReference type="Proteomes" id="UP001341840">
    <property type="component" value="Unassembled WGS sequence"/>
</dbReference>
<feature type="chain" id="PRO_5046551906" description="Non-specific lipid-transfer protein" evidence="4">
    <location>
        <begin position="31"/>
        <end position="123"/>
    </location>
</feature>
<accession>A0ABU6TGI9</accession>
<dbReference type="EMBL" id="JASCZI010090832">
    <property type="protein sequence ID" value="MED6146973.1"/>
    <property type="molecule type" value="Genomic_DNA"/>
</dbReference>
<evidence type="ECO:0000313" key="6">
    <source>
        <dbReference type="EMBL" id="MED6146973.1"/>
    </source>
</evidence>